<evidence type="ECO:0000256" key="10">
    <source>
        <dbReference type="ARBA" id="ARBA00031367"/>
    </source>
</evidence>
<keyword evidence="8" id="KW-0119">Carbohydrate metabolism</keyword>
<dbReference type="PANTHER" id="PTHR43725">
    <property type="entry name" value="UDP-GLUCOSE 4-EPIMERASE"/>
    <property type="match status" value="1"/>
</dbReference>
<dbReference type="GO" id="GO:0003978">
    <property type="term" value="F:UDP-glucose 4-epimerase activity"/>
    <property type="evidence" value="ECO:0007669"/>
    <property type="project" value="UniProtKB-EC"/>
</dbReference>
<evidence type="ECO:0000256" key="2">
    <source>
        <dbReference type="ARBA" id="ARBA00001911"/>
    </source>
</evidence>
<dbReference type="InterPro" id="IPR036291">
    <property type="entry name" value="NAD(P)-bd_dom_sf"/>
</dbReference>
<comment type="pathway">
    <text evidence="3">Carbohydrate metabolism; galactose metabolism.</text>
</comment>
<dbReference type="RefSeq" id="WP_094251608.1">
    <property type="nucleotide sequence ID" value="NZ_JBHLXL010000001.1"/>
</dbReference>
<feature type="domain" description="NAD-dependent epimerase/dehydratase" evidence="12">
    <location>
        <begin position="3"/>
        <end position="52"/>
    </location>
</feature>
<sequence length="336" mass="37755">MKILMIGGSRFIGRHITEALLQKGHTVTLFNRGQFAPELFPQCEKIHGDRTKDLHLLRGKKYDAVIDTCGYLPKHVSMLAQTLKPQTPFYVFISSKSVYADQSQIGLTEESAVAQWEHIHEDDQTNGEHYGPMKAACERSVLDVYGSNASLIIRPGLIVGPHDYSDRFTYWPHRIARGGKVLSPVSPSERAQIIDARDLALWIVKMTELRTAGIFQAGGATTTIGEIFRACRTESGSNAEFVWANAEFLKKNEVGEWVELPLWIASPQYKGLTGSEDTKAQAHGLTYRPISETIRDTLAWSDFRNLSPEDWKAGLHPQKEKQVLEKWAAAQTYIQN</sequence>
<evidence type="ECO:0000259" key="12">
    <source>
        <dbReference type="Pfam" id="PF01370"/>
    </source>
</evidence>
<gene>
    <name evidence="13" type="ORF">CGZ90_07100</name>
</gene>
<dbReference type="SUPFAM" id="SSF51735">
    <property type="entry name" value="NAD(P)-binding Rossmann-fold domains"/>
    <property type="match status" value="1"/>
</dbReference>
<dbReference type="GO" id="GO:0005829">
    <property type="term" value="C:cytosol"/>
    <property type="evidence" value="ECO:0007669"/>
    <property type="project" value="TreeGrafter"/>
</dbReference>
<evidence type="ECO:0000256" key="6">
    <source>
        <dbReference type="ARBA" id="ARBA00018569"/>
    </source>
</evidence>
<evidence type="ECO:0000256" key="4">
    <source>
        <dbReference type="ARBA" id="ARBA00007637"/>
    </source>
</evidence>
<evidence type="ECO:0000256" key="9">
    <source>
        <dbReference type="ARBA" id="ARBA00023235"/>
    </source>
</evidence>
<organism evidence="13 14">
    <name type="scientific">Fictibacillus aquaticus</name>
    <dbReference type="NCBI Taxonomy" id="2021314"/>
    <lineage>
        <taxon>Bacteria</taxon>
        <taxon>Bacillati</taxon>
        <taxon>Bacillota</taxon>
        <taxon>Bacilli</taxon>
        <taxon>Bacillales</taxon>
        <taxon>Fictibacillaceae</taxon>
        <taxon>Fictibacillus</taxon>
    </lineage>
</organism>
<proteinExistence type="inferred from homology"/>
<dbReference type="Pfam" id="PF01370">
    <property type="entry name" value="Epimerase"/>
    <property type="match status" value="1"/>
</dbReference>
<dbReference type="GO" id="GO:0006012">
    <property type="term" value="P:galactose metabolic process"/>
    <property type="evidence" value="ECO:0007669"/>
    <property type="project" value="UniProtKB-KW"/>
</dbReference>
<dbReference type="OrthoDB" id="9809586at2"/>
<dbReference type="Gene3D" id="3.40.50.720">
    <property type="entry name" value="NAD(P)-binding Rossmann-like Domain"/>
    <property type="match status" value="1"/>
</dbReference>
<accession>A0A235FE41</accession>
<evidence type="ECO:0000313" key="13">
    <source>
        <dbReference type="EMBL" id="OYD59646.1"/>
    </source>
</evidence>
<dbReference type="PANTHER" id="PTHR43725:SF47">
    <property type="entry name" value="UDP-GLUCOSE 4-EPIMERASE"/>
    <property type="match status" value="1"/>
</dbReference>
<evidence type="ECO:0000256" key="3">
    <source>
        <dbReference type="ARBA" id="ARBA00004947"/>
    </source>
</evidence>
<keyword evidence="8" id="KW-0299">Galactose metabolism</keyword>
<dbReference type="Proteomes" id="UP000215059">
    <property type="component" value="Unassembled WGS sequence"/>
</dbReference>
<comment type="caution">
    <text evidence="13">The sequence shown here is derived from an EMBL/GenBank/DDBJ whole genome shotgun (WGS) entry which is preliminary data.</text>
</comment>
<protein>
    <recommendedName>
        <fullName evidence="6">UDP-glucose 4-epimerase</fullName>
        <ecNumber evidence="5">5.1.3.2</ecNumber>
    </recommendedName>
    <alternativeName>
        <fullName evidence="11">Galactowaldenase</fullName>
    </alternativeName>
    <alternativeName>
        <fullName evidence="10">UDP-galactose 4-epimerase</fullName>
    </alternativeName>
</protein>
<evidence type="ECO:0000256" key="5">
    <source>
        <dbReference type="ARBA" id="ARBA00013189"/>
    </source>
</evidence>
<evidence type="ECO:0000256" key="8">
    <source>
        <dbReference type="ARBA" id="ARBA00023144"/>
    </source>
</evidence>
<dbReference type="EC" id="5.1.3.2" evidence="5"/>
<evidence type="ECO:0000256" key="1">
    <source>
        <dbReference type="ARBA" id="ARBA00000083"/>
    </source>
</evidence>
<evidence type="ECO:0000313" key="14">
    <source>
        <dbReference type="Proteomes" id="UP000215059"/>
    </source>
</evidence>
<dbReference type="EMBL" id="NOII01000001">
    <property type="protein sequence ID" value="OYD59646.1"/>
    <property type="molecule type" value="Genomic_DNA"/>
</dbReference>
<reference evidence="13 14" key="1">
    <citation type="submission" date="2017-07" db="EMBL/GenBank/DDBJ databases">
        <title>Fictibacillus sp. nov. GDSW-R2A3 Genome sequencing and assembly.</title>
        <authorList>
            <person name="Mayilraj S."/>
        </authorList>
    </citation>
    <scope>NUCLEOTIDE SEQUENCE [LARGE SCALE GENOMIC DNA]</scope>
    <source>
        <strain evidence="13 14">GDSW-R2A3</strain>
    </source>
</reference>
<evidence type="ECO:0000256" key="7">
    <source>
        <dbReference type="ARBA" id="ARBA00023027"/>
    </source>
</evidence>
<keyword evidence="9" id="KW-0413">Isomerase</keyword>
<keyword evidence="14" id="KW-1185">Reference proteome</keyword>
<keyword evidence="7" id="KW-0520">NAD</keyword>
<comment type="cofactor">
    <cofactor evidence="2">
        <name>NAD(+)</name>
        <dbReference type="ChEBI" id="CHEBI:57540"/>
    </cofactor>
</comment>
<dbReference type="AlphaFoldDB" id="A0A235FE41"/>
<name>A0A235FE41_9BACL</name>
<dbReference type="InterPro" id="IPR001509">
    <property type="entry name" value="Epimerase_deHydtase"/>
</dbReference>
<evidence type="ECO:0000256" key="11">
    <source>
        <dbReference type="ARBA" id="ARBA00033067"/>
    </source>
</evidence>
<comment type="catalytic activity">
    <reaction evidence="1">
        <text>UDP-alpha-D-glucose = UDP-alpha-D-galactose</text>
        <dbReference type="Rhea" id="RHEA:22168"/>
        <dbReference type="ChEBI" id="CHEBI:58885"/>
        <dbReference type="ChEBI" id="CHEBI:66914"/>
        <dbReference type="EC" id="5.1.3.2"/>
    </reaction>
</comment>
<comment type="similarity">
    <text evidence="4">Belongs to the NAD(P)-dependent epimerase/dehydratase family.</text>
</comment>